<dbReference type="AlphaFoldDB" id="A0AAV1LV71"/>
<name>A0AAV1LV71_9NEOP</name>
<dbReference type="Proteomes" id="UP001314205">
    <property type="component" value="Unassembled WGS sequence"/>
</dbReference>
<keyword evidence="2" id="KW-1185">Reference proteome</keyword>
<reference evidence="1 2" key="1">
    <citation type="submission" date="2023-11" db="EMBL/GenBank/DDBJ databases">
        <authorList>
            <person name="Hedman E."/>
            <person name="Englund M."/>
            <person name="Stromberg M."/>
            <person name="Nyberg Akerstrom W."/>
            <person name="Nylinder S."/>
            <person name="Jareborg N."/>
            <person name="Kallberg Y."/>
            <person name="Kronander E."/>
        </authorList>
    </citation>
    <scope>NUCLEOTIDE SEQUENCE [LARGE SCALE GENOMIC DNA]</scope>
</reference>
<dbReference type="EMBL" id="CAVLGL010000104">
    <property type="protein sequence ID" value="CAK1598855.1"/>
    <property type="molecule type" value="Genomic_DNA"/>
</dbReference>
<evidence type="ECO:0008006" key="3">
    <source>
        <dbReference type="Google" id="ProtNLM"/>
    </source>
</evidence>
<evidence type="ECO:0000313" key="2">
    <source>
        <dbReference type="Proteomes" id="UP001314205"/>
    </source>
</evidence>
<organism evidence="1 2">
    <name type="scientific">Parnassius mnemosyne</name>
    <name type="common">clouded apollo</name>
    <dbReference type="NCBI Taxonomy" id="213953"/>
    <lineage>
        <taxon>Eukaryota</taxon>
        <taxon>Metazoa</taxon>
        <taxon>Ecdysozoa</taxon>
        <taxon>Arthropoda</taxon>
        <taxon>Hexapoda</taxon>
        <taxon>Insecta</taxon>
        <taxon>Pterygota</taxon>
        <taxon>Neoptera</taxon>
        <taxon>Endopterygota</taxon>
        <taxon>Lepidoptera</taxon>
        <taxon>Glossata</taxon>
        <taxon>Ditrysia</taxon>
        <taxon>Papilionoidea</taxon>
        <taxon>Papilionidae</taxon>
        <taxon>Parnassiinae</taxon>
        <taxon>Parnassini</taxon>
        <taxon>Parnassius</taxon>
        <taxon>Driopa</taxon>
    </lineage>
</organism>
<sequence length="115" mass="13152">MMEILFGTVIINSWVLYNHGKPVQMPKKNFMEAIIEALTQVPILTETANECAAMPKTNHTFENKGIKRRNCAGCYNKLRATLNSKDAQRKTKKIKSYCAECNKGYCAKCFYEIHL</sequence>
<gene>
    <name evidence="1" type="ORF">PARMNEM_LOCUS17799</name>
</gene>
<protein>
    <recommendedName>
        <fullName evidence="3">PiggyBac transposable element-derived protein 4 C-terminal zinc-ribbon domain-containing protein</fullName>
    </recommendedName>
</protein>
<evidence type="ECO:0000313" key="1">
    <source>
        <dbReference type="EMBL" id="CAK1598855.1"/>
    </source>
</evidence>
<proteinExistence type="predicted"/>
<comment type="caution">
    <text evidence="1">The sequence shown here is derived from an EMBL/GenBank/DDBJ whole genome shotgun (WGS) entry which is preliminary data.</text>
</comment>
<accession>A0AAV1LV71</accession>